<protein>
    <submittedName>
        <fullName evidence="2">Uncharacterized protein</fullName>
    </submittedName>
</protein>
<keyword evidence="1" id="KW-0175">Coiled coil</keyword>
<evidence type="ECO:0000313" key="3">
    <source>
        <dbReference type="Proteomes" id="UP001227230"/>
    </source>
</evidence>
<dbReference type="EMBL" id="CP126649">
    <property type="protein sequence ID" value="WJZ82950.1"/>
    <property type="molecule type" value="Genomic_DNA"/>
</dbReference>
<name>A0ABY9BJ76_VITVI</name>
<evidence type="ECO:0000256" key="1">
    <source>
        <dbReference type="SAM" id="Coils"/>
    </source>
</evidence>
<dbReference type="Proteomes" id="UP001227230">
    <property type="component" value="Chromosome 2"/>
</dbReference>
<feature type="coiled-coil region" evidence="1">
    <location>
        <begin position="23"/>
        <end position="61"/>
    </location>
</feature>
<reference evidence="2 3" key="1">
    <citation type="journal article" date="2023" name="Hortic Res">
        <title>The complete reference genome for grapevine (Vitis vinifera L.) genetics and breeding.</title>
        <authorList>
            <person name="Shi X."/>
            <person name="Cao S."/>
            <person name="Wang X."/>
            <person name="Huang S."/>
            <person name="Wang Y."/>
            <person name="Liu Z."/>
            <person name="Liu W."/>
            <person name="Leng X."/>
            <person name="Peng Y."/>
            <person name="Wang N."/>
            <person name="Wang Y."/>
            <person name="Ma Z."/>
            <person name="Xu X."/>
            <person name="Zhang F."/>
            <person name="Xue H."/>
            <person name="Zhong H."/>
            <person name="Wang Y."/>
            <person name="Zhang K."/>
            <person name="Velt A."/>
            <person name="Avia K."/>
            <person name="Holtgrawe D."/>
            <person name="Grimplet J."/>
            <person name="Matus J.T."/>
            <person name="Ware D."/>
            <person name="Wu X."/>
            <person name="Wang H."/>
            <person name="Liu C."/>
            <person name="Fang Y."/>
            <person name="Rustenholz C."/>
            <person name="Cheng Z."/>
            <person name="Xiao H."/>
            <person name="Zhou Y."/>
        </authorList>
    </citation>
    <scope>NUCLEOTIDE SEQUENCE [LARGE SCALE GENOMIC DNA]</scope>
    <source>
        <strain evidence="3">cv. Pinot noir / PN40024</strain>
        <tissue evidence="2">Leaf</tissue>
    </source>
</reference>
<sequence>MARVPHGTISETIEATMRLKDYSAMQTTKVVKAEKEVAQLKQELERTMSGFAKEKKELELTYQQQVDDMFFSDYQCCMKKHDITNYIHNIPLNEEDEVELDDGVG</sequence>
<accession>A0ABY9BJ76</accession>
<evidence type="ECO:0000313" key="2">
    <source>
        <dbReference type="EMBL" id="WJZ82950.1"/>
    </source>
</evidence>
<gene>
    <name evidence="2" type="ORF">VitviT2T_002671</name>
</gene>
<keyword evidence="3" id="KW-1185">Reference proteome</keyword>
<proteinExistence type="predicted"/>
<organism evidence="2 3">
    <name type="scientific">Vitis vinifera</name>
    <name type="common">Grape</name>
    <dbReference type="NCBI Taxonomy" id="29760"/>
    <lineage>
        <taxon>Eukaryota</taxon>
        <taxon>Viridiplantae</taxon>
        <taxon>Streptophyta</taxon>
        <taxon>Embryophyta</taxon>
        <taxon>Tracheophyta</taxon>
        <taxon>Spermatophyta</taxon>
        <taxon>Magnoliopsida</taxon>
        <taxon>eudicotyledons</taxon>
        <taxon>Gunneridae</taxon>
        <taxon>Pentapetalae</taxon>
        <taxon>rosids</taxon>
        <taxon>Vitales</taxon>
        <taxon>Vitaceae</taxon>
        <taxon>Viteae</taxon>
        <taxon>Vitis</taxon>
    </lineage>
</organism>